<evidence type="ECO:0000313" key="3">
    <source>
        <dbReference type="EMBL" id="MBO1249725.1"/>
    </source>
</evidence>
<reference evidence="3" key="1">
    <citation type="submission" date="2021-03" db="EMBL/GenBank/DDBJ databases">
        <title>Comamonas denitrificans.</title>
        <authorList>
            <person name="Finster K."/>
        </authorList>
    </citation>
    <scope>NUCLEOTIDE SEQUENCE</scope>
    <source>
        <strain evidence="3">MM2021_4</strain>
    </source>
</reference>
<comment type="caution">
    <text evidence="3">The sequence shown here is derived from an EMBL/GenBank/DDBJ whole genome shotgun (WGS) entry which is preliminary data.</text>
</comment>
<name>A0A939GVE4_9BURK</name>
<accession>A0A939GVE4</accession>
<comment type="similarity">
    <text evidence="1 2">Belongs to the ArsC family.</text>
</comment>
<dbReference type="PANTHER" id="PTHR30041">
    <property type="entry name" value="ARSENATE REDUCTASE"/>
    <property type="match status" value="1"/>
</dbReference>
<dbReference type="Proteomes" id="UP000664731">
    <property type="component" value="Unassembled WGS sequence"/>
</dbReference>
<dbReference type="AlphaFoldDB" id="A0A939GVE4"/>
<dbReference type="Pfam" id="PF03960">
    <property type="entry name" value="ArsC"/>
    <property type="match status" value="1"/>
</dbReference>
<dbReference type="EMBL" id="JAFNME010000014">
    <property type="protein sequence ID" value="MBO1249725.1"/>
    <property type="molecule type" value="Genomic_DNA"/>
</dbReference>
<protein>
    <submittedName>
        <fullName evidence="3">ArsC family reductase</fullName>
    </submittedName>
</protein>
<dbReference type="InterPro" id="IPR006660">
    <property type="entry name" value="Arsenate_reductase-like"/>
</dbReference>
<dbReference type="Gene3D" id="3.40.30.10">
    <property type="entry name" value="Glutaredoxin"/>
    <property type="match status" value="1"/>
</dbReference>
<evidence type="ECO:0000313" key="4">
    <source>
        <dbReference type="Proteomes" id="UP000664731"/>
    </source>
</evidence>
<keyword evidence="4" id="KW-1185">Reference proteome</keyword>
<dbReference type="PROSITE" id="PS51353">
    <property type="entry name" value="ARSC"/>
    <property type="match status" value="1"/>
</dbReference>
<organism evidence="3 4">
    <name type="scientific">Comamonas denitrificans</name>
    <dbReference type="NCBI Taxonomy" id="117506"/>
    <lineage>
        <taxon>Bacteria</taxon>
        <taxon>Pseudomonadati</taxon>
        <taxon>Pseudomonadota</taxon>
        <taxon>Betaproteobacteria</taxon>
        <taxon>Burkholderiales</taxon>
        <taxon>Comamonadaceae</taxon>
        <taxon>Comamonas</taxon>
    </lineage>
</organism>
<proteinExistence type="inferred from homology"/>
<dbReference type="InterPro" id="IPR036249">
    <property type="entry name" value="Thioredoxin-like_sf"/>
</dbReference>
<dbReference type="SUPFAM" id="SSF52833">
    <property type="entry name" value="Thioredoxin-like"/>
    <property type="match status" value="1"/>
</dbReference>
<dbReference type="NCBIfam" id="TIGR01617">
    <property type="entry name" value="arsC_related"/>
    <property type="match status" value="1"/>
</dbReference>
<gene>
    <name evidence="3" type="ORF">J1777_07780</name>
</gene>
<dbReference type="NCBIfam" id="NF008107">
    <property type="entry name" value="PRK10853.1"/>
    <property type="match status" value="1"/>
</dbReference>
<evidence type="ECO:0000256" key="2">
    <source>
        <dbReference type="PROSITE-ProRule" id="PRU01282"/>
    </source>
</evidence>
<evidence type="ECO:0000256" key="1">
    <source>
        <dbReference type="ARBA" id="ARBA00007198"/>
    </source>
</evidence>
<sequence>MTTLTPDPALQVYGIANCSTVKKARQWLTDQGQDYQFHDFKKAAPQAADITRWQQAVGWEKLLNRQGQTWRKLDAATQASITDAASAAAFLQQQPSAIKRPVVQWPSGNITIGFNPEDWQQLLTHAG</sequence>
<dbReference type="RefSeq" id="WP_207575190.1">
    <property type="nucleotide sequence ID" value="NZ_JAFNME010000014.1"/>
</dbReference>
<dbReference type="PANTHER" id="PTHR30041:SF8">
    <property type="entry name" value="PROTEIN YFFB"/>
    <property type="match status" value="1"/>
</dbReference>
<dbReference type="InterPro" id="IPR006504">
    <property type="entry name" value="Tscrpt_reg_Spx/MgsR"/>
</dbReference>